<accession>A0ABU5NCZ5</accession>
<dbReference type="EC" id="4.2.1.1" evidence="3"/>
<evidence type="ECO:0000256" key="5">
    <source>
        <dbReference type="ARBA" id="ARBA00022833"/>
    </source>
</evidence>
<dbReference type="EMBL" id="JARJFB010000072">
    <property type="protein sequence ID" value="MEA0971033.1"/>
    <property type="molecule type" value="Genomic_DNA"/>
</dbReference>
<evidence type="ECO:0000256" key="1">
    <source>
        <dbReference type="ARBA" id="ARBA00001947"/>
    </source>
</evidence>
<dbReference type="Pfam" id="PF00484">
    <property type="entry name" value="Pro_CA"/>
    <property type="match status" value="1"/>
</dbReference>
<evidence type="ECO:0000256" key="6">
    <source>
        <dbReference type="ARBA" id="ARBA00023239"/>
    </source>
</evidence>
<comment type="cofactor">
    <cofactor evidence="1">
        <name>Zn(2+)</name>
        <dbReference type="ChEBI" id="CHEBI:29105"/>
    </cofactor>
</comment>
<dbReference type="InterPro" id="IPR036874">
    <property type="entry name" value="Carbonic_anhydrase_sf"/>
</dbReference>
<evidence type="ECO:0000256" key="7">
    <source>
        <dbReference type="ARBA" id="ARBA00048348"/>
    </source>
</evidence>
<evidence type="ECO:0000256" key="4">
    <source>
        <dbReference type="ARBA" id="ARBA00022723"/>
    </source>
</evidence>
<evidence type="ECO:0000313" key="9">
    <source>
        <dbReference type="Proteomes" id="UP001291687"/>
    </source>
</evidence>
<dbReference type="SUPFAM" id="SSF53056">
    <property type="entry name" value="beta-carbonic anhydrase, cab"/>
    <property type="match status" value="1"/>
</dbReference>
<dbReference type="Gene3D" id="3.40.1050.10">
    <property type="entry name" value="Carbonic anhydrase"/>
    <property type="match status" value="1"/>
</dbReference>
<comment type="similarity">
    <text evidence="2">Belongs to the beta-class carbonic anhydrase family.</text>
</comment>
<keyword evidence="6" id="KW-0456">Lyase</keyword>
<comment type="caution">
    <text evidence="8">The sequence shown here is derived from an EMBL/GenBank/DDBJ whole genome shotgun (WGS) entry which is preliminary data.</text>
</comment>
<evidence type="ECO:0000256" key="3">
    <source>
        <dbReference type="ARBA" id="ARBA00012925"/>
    </source>
</evidence>
<organism evidence="8 9">
    <name type="scientific">Candidatus Megaera venefica</name>
    <dbReference type="NCBI Taxonomy" id="2055910"/>
    <lineage>
        <taxon>Bacteria</taxon>
        <taxon>Pseudomonadati</taxon>
        <taxon>Pseudomonadota</taxon>
        <taxon>Alphaproteobacteria</taxon>
        <taxon>Rickettsiales</taxon>
        <taxon>Rickettsiaceae</taxon>
        <taxon>Candidatus Megaera</taxon>
    </lineage>
</organism>
<protein>
    <recommendedName>
        <fullName evidence="3">carbonic anhydrase</fullName>
        <ecNumber evidence="3">4.2.1.1</ecNumber>
    </recommendedName>
</protein>
<dbReference type="PANTHER" id="PTHR11002">
    <property type="entry name" value="CARBONIC ANHYDRASE"/>
    <property type="match status" value="1"/>
</dbReference>
<dbReference type="PANTHER" id="PTHR11002:SF76">
    <property type="entry name" value="CARBONIC ANHYDRASE"/>
    <property type="match status" value="1"/>
</dbReference>
<comment type="catalytic activity">
    <reaction evidence="7">
        <text>hydrogencarbonate + H(+) = CO2 + H2O</text>
        <dbReference type="Rhea" id="RHEA:10748"/>
        <dbReference type="ChEBI" id="CHEBI:15377"/>
        <dbReference type="ChEBI" id="CHEBI:15378"/>
        <dbReference type="ChEBI" id="CHEBI:16526"/>
        <dbReference type="ChEBI" id="CHEBI:17544"/>
        <dbReference type="EC" id="4.2.1.1"/>
    </reaction>
</comment>
<evidence type="ECO:0000313" key="8">
    <source>
        <dbReference type="EMBL" id="MEA0971033.1"/>
    </source>
</evidence>
<name>A0ABU5NCZ5_9RICK</name>
<dbReference type="RefSeq" id="WP_322776933.1">
    <property type="nucleotide sequence ID" value="NZ_JARJFB010000072.1"/>
</dbReference>
<sequence>MNLPDNPRLLLFLRELFDTNAEFSSIHDDKFFAKFHDSQTPNLTILKCSDSRVQMESFDKTPQNGVFAIRNIGNQLSTCEGSIDFGIEILNTPFLLIIGHSDCGAVTAALNGTKTESEFINKELSTIKITATCLEDAIIENINYQVQKAIKKYKSRINSGVLTVIGAVYDFKNDFGFGHGKVVLTSINGITDASLVKAMYIERISNLHFLG</sequence>
<gene>
    <name evidence="8" type="ORF">Megvenef_01004</name>
</gene>
<dbReference type="Proteomes" id="UP001291687">
    <property type="component" value="Unassembled WGS sequence"/>
</dbReference>
<dbReference type="InterPro" id="IPR001765">
    <property type="entry name" value="Carbonic_anhydrase"/>
</dbReference>
<evidence type="ECO:0000256" key="2">
    <source>
        <dbReference type="ARBA" id="ARBA00006217"/>
    </source>
</evidence>
<keyword evidence="9" id="KW-1185">Reference proteome</keyword>
<proteinExistence type="inferred from homology"/>
<reference evidence="8 9" key="1">
    <citation type="submission" date="2023-03" db="EMBL/GenBank/DDBJ databases">
        <title>Host association and intracellularity evolved multiple times independently in the Rickettsiales.</title>
        <authorList>
            <person name="Castelli M."/>
            <person name="Nardi T."/>
            <person name="Gammuto L."/>
            <person name="Bellinzona G."/>
            <person name="Sabaneyeva E."/>
            <person name="Potekhin A."/>
            <person name="Serra V."/>
            <person name="Petroni G."/>
            <person name="Sassera D."/>
        </authorList>
    </citation>
    <scope>NUCLEOTIDE SEQUENCE [LARGE SCALE GENOMIC DNA]</scope>
    <source>
        <strain evidence="8 9">Sr 2-6</strain>
    </source>
</reference>
<keyword evidence="5" id="KW-0862">Zinc</keyword>
<dbReference type="CDD" id="cd00382">
    <property type="entry name" value="beta_CA"/>
    <property type="match status" value="1"/>
</dbReference>
<dbReference type="SMART" id="SM00947">
    <property type="entry name" value="Pro_CA"/>
    <property type="match status" value="1"/>
</dbReference>
<keyword evidence="4" id="KW-0479">Metal-binding</keyword>